<reference evidence="8 9" key="1">
    <citation type="submission" date="2020-08" db="EMBL/GenBank/DDBJ databases">
        <title>Sequencing the genomes of 1000 actinobacteria strains.</title>
        <authorList>
            <person name="Klenk H.-P."/>
        </authorList>
    </citation>
    <scope>NUCLEOTIDE SEQUENCE [LARGE SCALE GENOMIC DNA]</scope>
    <source>
        <strain evidence="8 9">DSM 20419</strain>
    </source>
</reference>
<dbReference type="Proteomes" id="UP000545286">
    <property type="component" value="Unassembled WGS sequence"/>
</dbReference>
<dbReference type="InterPro" id="IPR036873">
    <property type="entry name" value="Rhodanese-like_dom_sf"/>
</dbReference>
<dbReference type="Gene3D" id="3.40.250.10">
    <property type="entry name" value="Rhodanese-like domain"/>
    <property type="match status" value="1"/>
</dbReference>
<comment type="caution">
    <text evidence="8">The sequence shown here is derived from an EMBL/GenBank/DDBJ whole genome shotgun (WGS) entry which is preliminary data.</text>
</comment>
<dbReference type="InterPro" id="IPR023753">
    <property type="entry name" value="FAD/NAD-binding_dom"/>
</dbReference>
<dbReference type="Pfam" id="PF07992">
    <property type="entry name" value="Pyr_redox_2"/>
    <property type="match status" value="1"/>
</dbReference>
<protein>
    <submittedName>
        <fullName evidence="8">NADPH-dependent 2,4-dienoyl-CoA reductase/sulfur reductase-like enzyme/rhodanese-related sulfurtransferase</fullName>
    </submittedName>
</protein>
<keyword evidence="4" id="KW-0274">FAD</keyword>
<dbReference type="PANTHER" id="PTHR43429:SF1">
    <property type="entry name" value="NAD(P)H SULFUR OXIDOREDUCTASE (COA-DEPENDENT)"/>
    <property type="match status" value="1"/>
</dbReference>
<dbReference type="SUPFAM" id="SSF55424">
    <property type="entry name" value="FAD/NAD-linked reductases, dimerisation (C-terminal) domain"/>
    <property type="match status" value="1"/>
</dbReference>
<dbReference type="PRINTS" id="PR00411">
    <property type="entry name" value="PNDRDTASEI"/>
</dbReference>
<evidence type="ECO:0000256" key="6">
    <source>
        <dbReference type="ARBA" id="ARBA00023284"/>
    </source>
</evidence>
<dbReference type="InterPro" id="IPR036188">
    <property type="entry name" value="FAD/NAD-bd_sf"/>
</dbReference>
<keyword evidence="8" id="KW-0808">Transferase</keyword>
<comment type="cofactor">
    <cofactor evidence="1">
        <name>FAD</name>
        <dbReference type="ChEBI" id="CHEBI:57692"/>
    </cofactor>
</comment>
<name>A0A7W4YFF6_9MICO</name>
<dbReference type="SMART" id="SM00450">
    <property type="entry name" value="RHOD"/>
    <property type="match status" value="1"/>
</dbReference>
<keyword evidence="9" id="KW-1185">Reference proteome</keyword>
<comment type="similarity">
    <text evidence="2">Belongs to the class-III pyridine nucleotide-disulfide oxidoreductase family.</text>
</comment>
<dbReference type="GO" id="GO:0016740">
    <property type="term" value="F:transferase activity"/>
    <property type="evidence" value="ECO:0007669"/>
    <property type="project" value="UniProtKB-KW"/>
</dbReference>
<dbReference type="EMBL" id="JACHWJ010000003">
    <property type="protein sequence ID" value="MBB2958262.1"/>
    <property type="molecule type" value="Genomic_DNA"/>
</dbReference>
<accession>A0A7W4YFF6</accession>
<sequence>MRTIIIGGVAAGMSAATRLRRLDEQREIIVFERGEYVSFANCGLPYYIGGVVPERSALLLQTPGTLRARFDLDVRVLHEVTSIDPIAHTVTVTSLRTGDVYVEHYDELVLAAGAESSPGLDLGDVPTRDLRTIPDVDAIMATLGQLETPSDLHAVVIGAGFIGLEAAENLRRRGAHVTLIQRSAQIFAPLDSEMTAPILRELRDAGIGVRTRTTVAKGARGHVELSDGSMIRADLVVTAGGVRPATSLARGAGLRLGPTGGIEVDAHQRTSDPSVWAVGDGVEKIDHVSGEATLVTMAGLANRHGRAAADDIAAHRAHPAAPALGTAIIGMFGATAASIGWNERRLRASGRAHRVIHSHPMSHAGYYPGAQQMSMKLLVDPTSDKILGAQIVGRDGVDKRMDVISVAMSAGITASGLSRLELSYAPQYGSAKDPINLLGYIAENHATGTAVSVQWHELSEALAAGAHLVDVRSHDEYAAGAIPGAVNIPLDELRARHTELPDRPIIVHCQVGQRGHTAARLLSQLGYEVRNLDGGWLTWSHGTESAPEADTTPRRAS</sequence>
<keyword evidence="6" id="KW-0676">Redox-active center</keyword>
<evidence type="ECO:0000313" key="8">
    <source>
        <dbReference type="EMBL" id="MBB2958262.1"/>
    </source>
</evidence>
<dbReference type="InterPro" id="IPR016156">
    <property type="entry name" value="FAD/NAD-linked_Rdtase_dimer_sf"/>
</dbReference>
<dbReference type="Gene3D" id="3.50.50.60">
    <property type="entry name" value="FAD/NAD(P)-binding domain"/>
    <property type="match status" value="2"/>
</dbReference>
<evidence type="ECO:0000256" key="3">
    <source>
        <dbReference type="ARBA" id="ARBA00022630"/>
    </source>
</evidence>
<evidence type="ECO:0000256" key="1">
    <source>
        <dbReference type="ARBA" id="ARBA00001974"/>
    </source>
</evidence>
<dbReference type="Pfam" id="PF00581">
    <property type="entry name" value="Rhodanese"/>
    <property type="match status" value="1"/>
</dbReference>
<evidence type="ECO:0000259" key="7">
    <source>
        <dbReference type="PROSITE" id="PS50206"/>
    </source>
</evidence>
<dbReference type="PANTHER" id="PTHR43429">
    <property type="entry name" value="PYRIDINE NUCLEOTIDE-DISULFIDE OXIDOREDUCTASE DOMAIN-CONTAINING"/>
    <property type="match status" value="1"/>
</dbReference>
<dbReference type="SUPFAM" id="SSF51905">
    <property type="entry name" value="FAD/NAD(P)-binding domain"/>
    <property type="match status" value="1"/>
</dbReference>
<dbReference type="PRINTS" id="PR00368">
    <property type="entry name" value="FADPNR"/>
</dbReference>
<dbReference type="InterPro" id="IPR001763">
    <property type="entry name" value="Rhodanese-like_dom"/>
</dbReference>
<keyword evidence="3" id="KW-0285">Flavoprotein</keyword>
<dbReference type="InterPro" id="IPR004099">
    <property type="entry name" value="Pyr_nucl-diS_OxRdtase_dimer"/>
</dbReference>
<dbReference type="RefSeq" id="WP_183625237.1">
    <property type="nucleotide sequence ID" value="NZ_JACHWJ010000003.1"/>
</dbReference>
<dbReference type="GO" id="GO:0016491">
    <property type="term" value="F:oxidoreductase activity"/>
    <property type="evidence" value="ECO:0007669"/>
    <property type="project" value="UniProtKB-KW"/>
</dbReference>
<feature type="domain" description="Rhodanese" evidence="7">
    <location>
        <begin position="462"/>
        <end position="544"/>
    </location>
</feature>
<gene>
    <name evidence="8" type="ORF">FHX72_002407</name>
</gene>
<keyword evidence="5" id="KW-0560">Oxidoreductase</keyword>
<evidence type="ECO:0000256" key="5">
    <source>
        <dbReference type="ARBA" id="ARBA00023002"/>
    </source>
</evidence>
<dbReference type="CDD" id="cd01524">
    <property type="entry name" value="RHOD_Pyr_redox"/>
    <property type="match status" value="1"/>
</dbReference>
<evidence type="ECO:0000313" key="9">
    <source>
        <dbReference type="Proteomes" id="UP000545286"/>
    </source>
</evidence>
<organism evidence="8 9">
    <name type="scientific">Pseudoclavibacter helvolus</name>
    <dbReference type="NCBI Taxonomy" id="255205"/>
    <lineage>
        <taxon>Bacteria</taxon>
        <taxon>Bacillati</taxon>
        <taxon>Actinomycetota</taxon>
        <taxon>Actinomycetes</taxon>
        <taxon>Micrococcales</taxon>
        <taxon>Microbacteriaceae</taxon>
        <taxon>Pseudoclavibacter</taxon>
    </lineage>
</organism>
<dbReference type="InterPro" id="IPR050260">
    <property type="entry name" value="FAD-bd_OxRdtase"/>
</dbReference>
<proteinExistence type="inferred from homology"/>
<dbReference type="SUPFAM" id="SSF52821">
    <property type="entry name" value="Rhodanese/Cell cycle control phosphatase"/>
    <property type="match status" value="1"/>
</dbReference>
<dbReference type="PROSITE" id="PS50206">
    <property type="entry name" value="RHODANESE_3"/>
    <property type="match status" value="1"/>
</dbReference>
<evidence type="ECO:0000256" key="2">
    <source>
        <dbReference type="ARBA" id="ARBA00009130"/>
    </source>
</evidence>
<dbReference type="AlphaFoldDB" id="A0A7W4YFF6"/>
<evidence type="ECO:0000256" key="4">
    <source>
        <dbReference type="ARBA" id="ARBA00022827"/>
    </source>
</evidence>
<dbReference type="Pfam" id="PF02852">
    <property type="entry name" value="Pyr_redox_dim"/>
    <property type="match status" value="1"/>
</dbReference>